<dbReference type="SUPFAM" id="SSF53223">
    <property type="entry name" value="Aminoacid dehydrogenase-like, N-terminal domain"/>
    <property type="match status" value="1"/>
</dbReference>
<dbReference type="Pfam" id="PF02882">
    <property type="entry name" value="THF_DHG_CYH_C"/>
    <property type="match status" value="1"/>
</dbReference>
<evidence type="ECO:0000259" key="3">
    <source>
        <dbReference type="Pfam" id="PF02882"/>
    </source>
</evidence>
<feature type="transmembrane region" description="Helical" evidence="1">
    <location>
        <begin position="345"/>
        <end position="367"/>
    </location>
</feature>
<dbReference type="GO" id="GO:0004488">
    <property type="term" value="F:methylenetetrahydrofolate dehydrogenase (NADP+) activity"/>
    <property type="evidence" value="ECO:0007669"/>
    <property type="project" value="InterPro"/>
</dbReference>
<dbReference type="InterPro" id="IPR020630">
    <property type="entry name" value="THF_DH/CycHdrlase_cat_dom"/>
</dbReference>
<dbReference type="Gene3D" id="3.40.50.10860">
    <property type="entry name" value="Leucine Dehydrogenase, chain A, domain 1"/>
    <property type="match status" value="1"/>
</dbReference>
<name>A0A7S2LM45_9STRA</name>
<dbReference type="Gene3D" id="3.40.50.720">
    <property type="entry name" value="NAD(P)-binding Rossmann-like Domain"/>
    <property type="match status" value="1"/>
</dbReference>
<dbReference type="InterPro" id="IPR036291">
    <property type="entry name" value="NAD(P)-bd_dom_sf"/>
</dbReference>
<dbReference type="GO" id="GO:0035999">
    <property type="term" value="P:tetrahydrofolate interconversion"/>
    <property type="evidence" value="ECO:0007669"/>
    <property type="project" value="TreeGrafter"/>
</dbReference>
<organism evidence="4">
    <name type="scientific">Leptocylindrus danicus</name>
    <dbReference type="NCBI Taxonomy" id="163516"/>
    <lineage>
        <taxon>Eukaryota</taxon>
        <taxon>Sar</taxon>
        <taxon>Stramenopiles</taxon>
        <taxon>Ochrophyta</taxon>
        <taxon>Bacillariophyta</taxon>
        <taxon>Coscinodiscophyceae</taxon>
        <taxon>Chaetocerotophycidae</taxon>
        <taxon>Leptocylindrales</taxon>
        <taxon>Leptocylindraceae</taxon>
        <taxon>Leptocylindrus</taxon>
    </lineage>
</organism>
<dbReference type="FunFam" id="3.40.50.10860:FF:000012">
    <property type="entry name" value="Methylenetetrahydrofolate dehydrogenase [NAD(+)]"/>
    <property type="match status" value="1"/>
</dbReference>
<accession>A0A7S2LM45</accession>
<evidence type="ECO:0000256" key="1">
    <source>
        <dbReference type="SAM" id="Phobius"/>
    </source>
</evidence>
<keyword evidence="1" id="KW-0472">Membrane</keyword>
<dbReference type="GO" id="GO:0005829">
    <property type="term" value="C:cytosol"/>
    <property type="evidence" value="ECO:0007669"/>
    <property type="project" value="TreeGrafter"/>
</dbReference>
<dbReference type="PANTHER" id="PTHR48099">
    <property type="entry name" value="C-1-TETRAHYDROFOLATE SYNTHASE, CYTOPLASMIC-RELATED"/>
    <property type="match status" value="1"/>
</dbReference>
<evidence type="ECO:0008006" key="5">
    <source>
        <dbReference type="Google" id="ProtNLM"/>
    </source>
</evidence>
<evidence type="ECO:0000313" key="4">
    <source>
        <dbReference type="EMBL" id="CAD9610496.1"/>
    </source>
</evidence>
<dbReference type="EMBL" id="HBGY01031728">
    <property type="protein sequence ID" value="CAD9610496.1"/>
    <property type="molecule type" value="Transcribed_RNA"/>
</dbReference>
<gene>
    <name evidence="4" type="ORF">LDAN0321_LOCUS19796</name>
</gene>
<keyword evidence="1" id="KW-1133">Transmembrane helix</keyword>
<reference evidence="4" key="1">
    <citation type="submission" date="2021-01" db="EMBL/GenBank/DDBJ databases">
        <authorList>
            <person name="Corre E."/>
            <person name="Pelletier E."/>
            <person name="Niang G."/>
            <person name="Scheremetjew M."/>
            <person name="Finn R."/>
            <person name="Kale V."/>
            <person name="Holt S."/>
            <person name="Cochrane G."/>
            <person name="Meng A."/>
            <person name="Brown T."/>
            <person name="Cohen L."/>
        </authorList>
    </citation>
    <scope>NUCLEOTIDE SEQUENCE</scope>
    <source>
        <strain evidence="4">B650</strain>
    </source>
</reference>
<sequence>MSTEAGTKVDAGAIAKPFREEIQRKVKELKELGIEAPLLVGLLANDDPAALKYAEWTGRACQADGLRYELRKIDDPINVEQALRDANNDVRVHGVIVYYPIFGAVPSYSGSSRDDYLRDTVSHEVDVEGLCHYYRSNLYQNIRYVDTPRCEKKCVLPCTALSVVKILESIEQAYDNSKPIGKRMEGKVVTVVNRSEIVGRPLAAMLANDGANVFSVDIESIYCFEGGSGRLRKCSEEDENLEACVRKSDIVVTGVPVKGYRIPIEWIQPGTVVVNVASFKNVDETELLKIPGVVYAPMVGKVTVAMLERNLMRLFENFHHPEIRKKKLGYETTKLIENGDTGRPWYGSLIQLYTAVAVTSLIALTMMKR</sequence>
<proteinExistence type="predicted"/>
<dbReference type="GO" id="GO:0004487">
    <property type="term" value="F:methylenetetrahydrofolate dehydrogenase (NAD+) activity"/>
    <property type="evidence" value="ECO:0007669"/>
    <property type="project" value="TreeGrafter"/>
</dbReference>
<dbReference type="AlphaFoldDB" id="A0A7S2LM45"/>
<dbReference type="SUPFAM" id="SSF51735">
    <property type="entry name" value="NAD(P)-binding Rossmann-fold domains"/>
    <property type="match status" value="1"/>
</dbReference>
<dbReference type="GO" id="GO:0004477">
    <property type="term" value="F:methenyltetrahydrofolate cyclohydrolase activity"/>
    <property type="evidence" value="ECO:0007669"/>
    <property type="project" value="TreeGrafter"/>
</dbReference>
<dbReference type="InterPro" id="IPR020631">
    <property type="entry name" value="THF_DH/CycHdrlase_NAD-bd_dom"/>
</dbReference>
<dbReference type="GO" id="GO:0009113">
    <property type="term" value="P:purine nucleobase biosynthetic process"/>
    <property type="evidence" value="ECO:0007669"/>
    <property type="project" value="TreeGrafter"/>
</dbReference>
<protein>
    <recommendedName>
        <fullName evidence="5">Methenyltetrahydrofolate cyclohydrolase</fullName>
    </recommendedName>
</protein>
<keyword evidence="1" id="KW-0812">Transmembrane</keyword>
<feature type="domain" description="Tetrahydrofolate dehydrogenase/cyclohydrolase NAD(P)-binding" evidence="3">
    <location>
        <begin position="157"/>
        <end position="315"/>
    </location>
</feature>
<dbReference type="InterPro" id="IPR046346">
    <property type="entry name" value="Aminoacid_DH-like_N_sf"/>
</dbReference>
<dbReference type="Pfam" id="PF00763">
    <property type="entry name" value="THF_DHG_CYH"/>
    <property type="match status" value="1"/>
</dbReference>
<evidence type="ECO:0000259" key="2">
    <source>
        <dbReference type="Pfam" id="PF00763"/>
    </source>
</evidence>
<feature type="domain" description="Tetrahydrofolate dehydrogenase/cyclohydrolase catalytic" evidence="2">
    <location>
        <begin position="10"/>
        <end position="127"/>
    </location>
</feature>
<dbReference type="PANTHER" id="PTHR48099:SF3">
    <property type="entry name" value="METHYLENETETRAHYDROFOLATE DEHYDROGENASE [NAD(+)]"/>
    <property type="match status" value="1"/>
</dbReference>